<gene>
    <name evidence="2" type="ORF">Amme_134_013</name>
</gene>
<sequence>MKLTLQTDYALRALIYLGVRTERLCSIREIAGAYGISEAHMVKVVHKLGQGGFAETLRGRNGGLRLGRAADEIVIGDVVCYFEENMALLACMENGAAATLCKLMPACRLQNVLIQARRAMMAVLNDHTLADVITAFEINRLTKDENSQSFTLTGR</sequence>
<keyword evidence="1" id="KW-0238">DNA-binding</keyword>
<dbReference type="NCBIfam" id="TIGR00738">
    <property type="entry name" value="rrf2_super"/>
    <property type="match status" value="1"/>
</dbReference>
<organism evidence="2 3">
    <name type="scientific">Acidomonas methanolica NBRC 104435</name>
    <dbReference type="NCBI Taxonomy" id="1231351"/>
    <lineage>
        <taxon>Bacteria</taxon>
        <taxon>Pseudomonadati</taxon>
        <taxon>Pseudomonadota</taxon>
        <taxon>Alphaproteobacteria</taxon>
        <taxon>Acetobacterales</taxon>
        <taxon>Acetobacteraceae</taxon>
        <taxon>Acidomonas</taxon>
    </lineage>
</organism>
<dbReference type="PANTHER" id="PTHR33221">
    <property type="entry name" value="WINGED HELIX-TURN-HELIX TRANSCRIPTIONAL REGULATOR, RRF2 FAMILY"/>
    <property type="match status" value="1"/>
</dbReference>
<dbReference type="Gene3D" id="1.10.10.10">
    <property type="entry name" value="Winged helix-like DNA-binding domain superfamily/Winged helix DNA-binding domain"/>
    <property type="match status" value="1"/>
</dbReference>
<dbReference type="Pfam" id="PF02082">
    <property type="entry name" value="Rrf2"/>
    <property type="match status" value="1"/>
</dbReference>
<comment type="caution">
    <text evidence="2">The sequence shown here is derived from an EMBL/GenBank/DDBJ whole genome shotgun (WGS) entry which is preliminary data.</text>
</comment>
<dbReference type="OrthoDB" id="9795923at2"/>
<dbReference type="SUPFAM" id="SSF46785">
    <property type="entry name" value="Winged helix' DNA-binding domain"/>
    <property type="match status" value="1"/>
</dbReference>
<proteinExistence type="predicted"/>
<dbReference type="Proteomes" id="UP000019760">
    <property type="component" value="Unassembled WGS sequence"/>
</dbReference>
<keyword evidence="3" id="KW-1185">Reference proteome</keyword>
<dbReference type="InterPro" id="IPR000944">
    <property type="entry name" value="Tscrpt_reg_Rrf2"/>
</dbReference>
<dbReference type="EMBL" id="BAND01000133">
    <property type="protein sequence ID" value="GAJ30421.1"/>
    <property type="molecule type" value="Genomic_DNA"/>
</dbReference>
<dbReference type="InterPro" id="IPR036390">
    <property type="entry name" value="WH_DNA-bd_sf"/>
</dbReference>
<evidence type="ECO:0000313" key="3">
    <source>
        <dbReference type="Proteomes" id="UP000019760"/>
    </source>
</evidence>
<evidence type="ECO:0000256" key="1">
    <source>
        <dbReference type="ARBA" id="ARBA00023125"/>
    </source>
</evidence>
<dbReference type="GO" id="GO:0003677">
    <property type="term" value="F:DNA binding"/>
    <property type="evidence" value="ECO:0007669"/>
    <property type="project" value="UniProtKB-KW"/>
</dbReference>
<dbReference type="RefSeq" id="WP_042061454.1">
    <property type="nucleotide sequence ID" value="NZ_BAND01000133.1"/>
</dbReference>
<dbReference type="GO" id="GO:0005829">
    <property type="term" value="C:cytosol"/>
    <property type="evidence" value="ECO:0007669"/>
    <property type="project" value="TreeGrafter"/>
</dbReference>
<dbReference type="AlphaFoldDB" id="A0A023D9D6"/>
<protein>
    <submittedName>
        <fullName evidence="2">Transcriptional regulator BadM/Rrf28</fullName>
    </submittedName>
</protein>
<accession>A0A023D9D6</accession>
<dbReference type="InterPro" id="IPR036388">
    <property type="entry name" value="WH-like_DNA-bd_sf"/>
</dbReference>
<dbReference type="GO" id="GO:0003700">
    <property type="term" value="F:DNA-binding transcription factor activity"/>
    <property type="evidence" value="ECO:0007669"/>
    <property type="project" value="TreeGrafter"/>
</dbReference>
<reference evidence="2 3" key="2">
    <citation type="journal article" date="2014" name="FEMS Microbiol. Lett.">
        <title>Draft genomic DNA sequence of the facultatively methylotrophic bacterium Acidomonas methanolica type strain MB58.</title>
        <authorList>
            <person name="Higashiura N."/>
            <person name="Hadano H."/>
            <person name="Hirakawa H."/>
            <person name="Matsutani M."/>
            <person name="Takabe S."/>
            <person name="Matsushita K."/>
            <person name="Azuma Y."/>
        </authorList>
    </citation>
    <scope>NUCLEOTIDE SEQUENCE [LARGE SCALE GENOMIC DNA]</scope>
    <source>
        <strain evidence="2 3">MB58</strain>
    </source>
</reference>
<dbReference type="PROSITE" id="PS51197">
    <property type="entry name" value="HTH_RRF2_2"/>
    <property type="match status" value="1"/>
</dbReference>
<dbReference type="PANTHER" id="PTHR33221:SF4">
    <property type="entry name" value="HTH-TYPE TRANSCRIPTIONAL REPRESSOR NSRR"/>
    <property type="match status" value="1"/>
</dbReference>
<name>A0A023D9D6_ACIMT</name>
<evidence type="ECO:0000313" key="2">
    <source>
        <dbReference type="EMBL" id="GAJ30421.1"/>
    </source>
</evidence>
<reference evidence="3" key="1">
    <citation type="journal article" date="2014" name="FEMS Microbiol. Lett.">
        <title>Draft Genomic DNA Sequence of the Facultatively Methylotrophic Bacterium Acidomonas methanolica type strain MB58.</title>
        <authorList>
            <person name="Higashiura N."/>
            <person name="Hadano H."/>
            <person name="Hirakawa H."/>
            <person name="Matsutani M."/>
            <person name="Takabe S."/>
            <person name="Matsushita K."/>
            <person name="Azuma Y."/>
        </authorList>
    </citation>
    <scope>NUCLEOTIDE SEQUENCE [LARGE SCALE GENOMIC DNA]</scope>
    <source>
        <strain evidence="3">MB58</strain>
    </source>
</reference>